<accession>A0A067RGJ3</accession>
<dbReference type="PANTHER" id="PTHR10921:SF1">
    <property type="entry name" value="NUCLEAR DISTRIBUTION PROTEIN NUDE HOMOLOG"/>
    <property type="match status" value="1"/>
</dbReference>
<gene>
    <name evidence="10" type="ORF">L798_02140</name>
</gene>
<dbReference type="GO" id="GO:0000132">
    <property type="term" value="P:establishment of mitotic spindle orientation"/>
    <property type="evidence" value="ECO:0007669"/>
    <property type="project" value="TreeGrafter"/>
</dbReference>
<dbReference type="EMBL" id="KK852478">
    <property type="protein sequence ID" value="KDR22986.1"/>
    <property type="molecule type" value="Genomic_DNA"/>
</dbReference>
<evidence type="ECO:0000313" key="10">
    <source>
        <dbReference type="EMBL" id="KDR22986.1"/>
    </source>
</evidence>
<dbReference type="InterPro" id="IPR006964">
    <property type="entry name" value="NUDE_dom"/>
</dbReference>
<keyword evidence="6 8" id="KW-0175">Coiled coil</keyword>
<dbReference type="GO" id="GO:0008017">
    <property type="term" value="F:microtubule binding"/>
    <property type="evidence" value="ECO:0007669"/>
    <property type="project" value="InterPro"/>
</dbReference>
<dbReference type="GO" id="GO:0007100">
    <property type="term" value="P:mitotic centrosome separation"/>
    <property type="evidence" value="ECO:0007669"/>
    <property type="project" value="TreeGrafter"/>
</dbReference>
<dbReference type="GO" id="GO:0047496">
    <property type="term" value="P:vesicle transport along microtubule"/>
    <property type="evidence" value="ECO:0007669"/>
    <property type="project" value="TreeGrafter"/>
</dbReference>
<keyword evidence="4" id="KW-0963">Cytoplasm</keyword>
<evidence type="ECO:0000256" key="7">
    <source>
        <dbReference type="ARBA" id="ARBA00023212"/>
    </source>
</evidence>
<evidence type="ECO:0000256" key="1">
    <source>
        <dbReference type="ARBA" id="ARBA00004186"/>
    </source>
</evidence>
<organism evidence="10 11">
    <name type="scientific">Zootermopsis nevadensis</name>
    <name type="common">Dampwood termite</name>
    <dbReference type="NCBI Taxonomy" id="136037"/>
    <lineage>
        <taxon>Eukaryota</taxon>
        <taxon>Metazoa</taxon>
        <taxon>Ecdysozoa</taxon>
        <taxon>Arthropoda</taxon>
        <taxon>Hexapoda</taxon>
        <taxon>Insecta</taxon>
        <taxon>Pterygota</taxon>
        <taxon>Neoptera</taxon>
        <taxon>Polyneoptera</taxon>
        <taxon>Dictyoptera</taxon>
        <taxon>Blattodea</taxon>
        <taxon>Blattoidea</taxon>
        <taxon>Termitoidae</taxon>
        <taxon>Termopsidae</taxon>
        <taxon>Zootermopsis</taxon>
    </lineage>
</organism>
<evidence type="ECO:0000256" key="3">
    <source>
        <dbReference type="ARBA" id="ARBA00007429"/>
    </source>
</evidence>
<keyword evidence="7" id="KW-0206">Cytoskeleton</keyword>
<dbReference type="GO" id="GO:0005874">
    <property type="term" value="C:microtubule"/>
    <property type="evidence" value="ECO:0007669"/>
    <property type="project" value="UniProtKB-KW"/>
</dbReference>
<protein>
    <submittedName>
        <fullName evidence="10">Nuclear distribution protein nudE-like 1-A</fullName>
    </submittedName>
</protein>
<reference evidence="10 11" key="1">
    <citation type="journal article" date="2014" name="Nat. Commun.">
        <title>Molecular traces of alternative social organization in a termite genome.</title>
        <authorList>
            <person name="Terrapon N."/>
            <person name="Li C."/>
            <person name="Robertson H.M."/>
            <person name="Ji L."/>
            <person name="Meng X."/>
            <person name="Booth W."/>
            <person name="Chen Z."/>
            <person name="Childers C.P."/>
            <person name="Glastad K.M."/>
            <person name="Gokhale K."/>
            <person name="Gowin J."/>
            <person name="Gronenberg W."/>
            <person name="Hermansen R.A."/>
            <person name="Hu H."/>
            <person name="Hunt B.G."/>
            <person name="Huylmans A.K."/>
            <person name="Khalil S.M."/>
            <person name="Mitchell R.D."/>
            <person name="Munoz-Torres M.C."/>
            <person name="Mustard J.A."/>
            <person name="Pan H."/>
            <person name="Reese J.T."/>
            <person name="Scharf M.E."/>
            <person name="Sun F."/>
            <person name="Vogel H."/>
            <person name="Xiao J."/>
            <person name="Yang W."/>
            <person name="Yang Z."/>
            <person name="Yang Z."/>
            <person name="Zhou J."/>
            <person name="Zhu J."/>
            <person name="Brent C.S."/>
            <person name="Elsik C.G."/>
            <person name="Goodisman M.A."/>
            <person name="Liberles D.A."/>
            <person name="Roe R.M."/>
            <person name="Vargo E.L."/>
            <person name="Vilcinskas A."/>
            <person name="Wang J."/>
            <person name="Bornberg-Bauer E."/>
            <person name="Korb J."/>
            <person name="Zhang G."/>
            <person name="Liebig J."/>
        </authorList>
    </citation>
    <scope>NUCLEOTIDE SEQUENCE [LARGE SCALE GENOMIC DNA]</scope>
    <source>
        <tissue evidence="10">Whole organism</tissue>
    </source>
</reference>
<proteinExistence type="inferred from homology"/>
<dbReference type="InterPro" id="IPR033494">
    <property type="entry name" value="NUDE"/>
</dbReference>
<dbReference type="AlphaFoldDB" id="A0A067RGJ3"/>
<evidence type="ECO:0000259" key="9">
    <source>
        <dbReference type="Pfam" id="PF04880"/>
    </source>
</evidence>
<dbReference type="PANTHER" id="PTHR10921">
    <property type="entry name" value="NUCLEAR DISTRIBUTION PROTEIN NUDE HOMOLOG 1"/>
    <property type="match status" value="1"/>
</dbReference>
<dbReference type="GO" id="GO:0051642">
    <property type="term" value="P:centrosome localization"/>
    <property type="evidence" value="ECO:0007669"/>
    <property type="project" value="TreeGrafter"/>
</dbReference>
<dbReference type="GO" id="GO:0007020">
    <property type="term" value="P:microtubule nucleation"/>
    <property type="evidence" value="ECO:0007669"/>
    <property type="project" value="TreeGrafter"/>
</dbReference>
<evidence type="ECO:0000256" key="4">
    <source>
        <dbReference type="ARBA" id="ARBA00022490"/>
    </source>
</evidence>
<dbReference type="GO" id="GO:0007059">
    <property type="term" value="P:chromosome segregation"/>
    <property type="evidence" value="ECO:0007669"/>
    <property type="project" value="TreeGrafter"/>
</dbReference>
<evidence type="ECO:0000256" key="2">
    <source>
        <dbReference type="ARBA" id="ARBA00004300"/>
    </source>
</evidence>
<comment type="subcellular location">
    <subcellularLocation>
        <location evidence="2">Cytoplasm</location>
        <location evidence="2">Cytoskeleton</location>
        <location evidence="2">Microtubule organizing center</location>
        <location evidence="2">Centrosome</location>
    </subcellularLocation>
    <subcellularLocation>
        <location evidence="1">Cytoplasm</location>
        <location evidence="1">Cytoskeleton</location>
        <location evidence="1">Spindle</location>
    </subcellularLocation>
</comment>
<dbReference type="OMA" id="EDETAYW"/>
<comment type="similarity">
    <text evidence="3">Belongs to the nudE family.</text>
</comment>
<dbReference type="InParanoid" id="A0A067RGJ3"/>
<dbReference type="GO" id="GO:0005871">
    <property type="term" value="C:kinesin complex"/>
    <property type="evidence" value="ECO:0007669"/>
    <property type="project" value="TreeGrafter"/>
</dbReference>
<keyword evidence="11" id="KW-1185">Reference proteome</keyword>
<dbReference type="SUPFAM" id="SSF111469">
    <property type="entry name" value="Geminin coiled-coil domain"/>
    <property type="match status" value="1"/>
</dbReference>
<sequence>MNTDILVMDQDIPSFSSKDEEIQYWKELAAQLHQGLEEAREDTRQVERELEEFQENSQQLEKELETQLEQADKTIRELRTRNNRLQLDSDTLKDSYEQTKRQNGTQICELQTMISEYRSHEETLLKYIRELEQKNDDLERSHRAMMTSVTEFESKLNSAIERNALLESEQDEARGMVQRLKDEARDLRQEMKIRSCEVPDNDKCLERVRSPIDSNKLKVEMETQTNVPGSPLKMQQSGGGQNIPLTPPARISAMNIVGDLLRKVGLEGLLCSGCKQVKCSCGGGNPHSPVIPAPMMAQPRRGIGIKTGFMSQCIERKSSVQ</sequence>
<evidence type="ECO:0000256" key="5">
    <source>
        <dbReference type="ARBA" id="ARBA00022701"/>
    </source>
</evidence>
<dbReference type="GO" id="GO:0016477">
    <property type="term" value="P:cell migration"/>
    <property type="evidence" value="ECO:0007669"/>
    <property type="project" value="TreeGrafter"/>
</dbReference>
<feature type="domain" description="NUDE" evidence="9">
    <location>
        <begin position="150"/>
        <end position="266"/>
    </location>
</feature>
<evidence type="ECO:0000256" key="6">
    <source>
        <dbReference type="ARBA" id="ARBA00023054"/>
    </source>
</evidence>
<feature type="coiled-coil region" evidence="8">
    <location>
        <begin position="29"/>
        <end position="197"/>
    </location>
</feature>
<dbReference type="eggNOG" id="KOG1853">
    <property type="taxonomic scope" value="Eukaryota"/>
</dbReference>
<name>A0A067RGJ3_ZOONE</name>
<dbReference type="Pfam" id="PF04880">
    <property type="entry name" value="NUDE_C"/>
    <property type="match status" value="1"/>
</dbReference>
<evidence type="ECO:0000256" key="8">
    <source>
        <dbReference type="SAM" id="Coils"/>
    </source>
</evidence>
<dbReference type="Gene3D" id="6.10.250.1080">
    <property type="match status" value="1"/>
</dbReference>
<dbReference type="OrthoDB" id="5877028at2759"/>
<dbReference type="GO" id="GO:0005813">
    <property type="term" value="C:centrosome"/>
    <property type="evidence" value="ECO:0007669"/>
    <property type="project" value="UniProtKB-SubCell"/>
</dbReference>
<evidence type="ECO:0000313" key="11">
    <source>
        <dbReference type="Proteomes" id="UP000027135"/>
    </source>
</evidence>
<dbReference type="GO" id="GO:0000776">
    <property type="term" value="C:kinetochore"/>
    <property type="evidence" value="ECO:0007669"/>
    <property type="project" value="TreeGrafter"/>
</dbReference>
<dbReference type="GO" id="GO:0005819">
    <property type="term" value="C:spindle"/>
    <property type="evidence" value="ECO:0007669"/>
    <property type="project" value="UniProtKB-SubCell"/>
</dbReference>
<dbReference type="Proteomes" id="UP000027135">
    <property type="component" value="Unassembled WGS sequence"/>
</dbReference>
<keyword evidence="5" id="KW-0493">Microtubule</keyword>
<dbReference type="STRING" id="136037.A0A067RGJ3"/>